<sequence>MAILHVALAKLDLSLLKESKDDAFEHIHRMIDAIPIPKYDVRVGSPLIPQSTRGYDIILSMKFETLQDFKAYLAHPKHLELLKVYGPPLLREMISFQVDGTAPKAKL</sequence>
<dbReference type="SUPFAM" id="SSF54909">
    <property type="entry name" value="Dimeric alpha+beta barrel"/>
    <property type="match status" value="1"/>
</dbReference>
<dbReference type="EMBL" id="ML143447">
    <property type="protein sequence ID" value="TBU26346.1"/>
    <property type="molecule type" value="Genomic_DNA"/>
</dbReference>
<evidence type="ECO:0000259" key="1">
    <source>
        <dbReference type="PROSITE" id="PS51502"/>
    </source>
</evidence>
<organism evidence="2">
    <name type="scientific">Dichomitus squalens</name>
    <dbReference type="NCBI Taxonomy" id="114155"/>
    <lineage>
        <taxon>Eukaryota</taxon>
        <taxon>Fungi</taxon>
        <taxon>Dikarya</taxon>
        <taxon>Basidiomycota</taxon>
        <taxon>Agaricomycotina</taxon>
        <taxon>Agaricomycetes</taxon>
        <taxon>Polyporales</taxon>
        <taxon>Polyporaceae</taxon>
        <taxon>Dichomitus</taxon>
    </lineage>
</organism>
<dbReference type="SMART" id="SM00886">
    <property type="entry name" value="Dabb"/>
    <property type="match status" value="1"/>
</dbReference>
<feature type="domain" description="Stress-response A/B barrel" evidence="1">
    <location>
        <begin position="3"/>
        <end position="98"/>
    </location>
</feature>
<name>A0A4Q9MK56_9APHY</name>
<dbReference type="Gene3D" id="3.30.70.100">
    <property type="match status" value="1"/>
</dbReference>
<dbReference type="Proteomes" id="UP000292957">
    <property type="component" value="Unassembled WGS sequence"/>
</dbReference>
<dbReference type="AlphaFoldDB" id="A0A4Q9MK56"/>
<protein>
    <recommendedName>
        <fullName evidence="1">Stress-response A/B barrel domain-containing protein</fullName>
    </recommendedName>
</protein>
<gene>
    <name evidence="2" type="ORF">BD311DRAFT_762733</name>
</gene>
<dbReference type="OrthoDB" id="42919at2759"/>
<dbReference type="PROSITE" id="PS51502">
    <property type="entry name" value="S_R_A_B_BARREL"/>
    <property type="match status" value="1"/>
</dbReference>
<dbReference type="InterPro" id="IPR013097">
    <property type="entry name" value="Dabb"/>
</dbReference>
<dbReference type="InterPro" id="IPR011008">
    <property type="entry name" value="Dimeric_a/b-barrel"/>
</dbReference>
<evidence type="ECO:0000313" key="2">
    <source>
        <dbReference type="EMBL" id="TBU26346.1"/>
    </source>
</evidence>
<dbReference type="Pfam" id="PF07876">
    <property type="entry name" value="Dabb"/>
    <property type="match status" value="1"/>
</dbReference>
<reference evidence="2" key="1">
    <citation type="submission" date="2019-01" db="EMBL/GenBank/DDBJ databases">
        <title>Draft genome sequences of three monokaryotic isolates of the white-rot basidiomycete fungus Dichomitus squalens.</title>
        <authorList>
            <consortium name="DOE Joint Genome Institute"/>
            <person name="Lopez S.C."/>
            <person name="Andreopoulos B."/>
            <person name="Pangilinan J."/>
            <person name="Lipzen A."/>
            <person name="Riley R."/>
            <person name="Ahrendt S."/>
            <person name="Ng V."/>
            <person name="Barry K."/>
            <person name="Daum C."/>
            <person name="Grigoriev I.V."/>
            <person name="Hilden K.S."/>
            <person name="Makela M.R."/>
            <person name="de Vries R.P."/>
        </authorList>
    </citation>
    <scope>NUCLEOTIDE SEQUENCE [LARGE SCALE GENOMIC DNA]</scope>
    <source>
        <strain evidence="2">OM18370.1</strain>
    </source>
</reference>
<accession>A0A4Q9MK56</accession>
<proteinExistence type="predicted"/>